<feature type="region of interest" description="Disordered" evidence="1">
    <location>
        <begin position="412"/>
        <end position="431"/>
    </location>
</feature>
<reference evidence="2 3" key="1">
    <citation type="submission" date="2024-05" db="EMBL/GenBank/DDBJ databases">
        <authorList>
            <person name="Yi C."/>
        </authorList>
    </citation>
    <scope>NUCLEOTIDE SEQUENCE [LARGE SCALE GENOMIC DNA]</scope>
    <source>
        <strain evidence="2 3">XS13</strain>
    </source>
</reference>
<evidence type="ECO:0000256" key="1">
    <source>
        <dbReference type="SAM" id="MobiDB-lite"/>
    </source>
</evidence>
<accession>A0ABV0IM61</accession>
<sequence>MLIGGSRLSDRYPDHAAIQRHCSSVALLTTTPIGRSVGTDWKAKLAEPVTLESWHRPTQPGPMMKGAPHAEHRFHSDFDEYVLGKLTKALAITHQEVLDAASTLILDEWGWRGKGKRLEDPRRTAGVYEDGETYGYKWEIPKAEDLDYYLERHAALTTAGRLMRTVAPYRDPDAEQPDVLEWLADFDVARHDGRWITDQRSSIPGSLATAGPRGSSRVHESEFLTALQPADGWVTVWQSAAATEYDRSLSIDIASALVTPEAAGALVRALQTADGYWSFRIPSADLDDEDFQFSSPPFQLQGWVSTPNSEGGIDRLDPLATELTPEPPRPSEDIAKMLSITSRDGGLRWQSEEADVVLASETWAEISAGREPHGPSGHRLRITTEALDQLLGRLDAALIVEVRVRREDRSARYADVSDNDNEGGDADHGNDFRVFSYQPGTGWNDFNGCVGTR</sequence>
<comment type="caution">
    <text evidence="2">The sequence shown here is derived from an EMBL/GenBank/DDBJ whole genome shotgun (WGS) entry which is preliminary data.</text>
</comment>
<keyword evidence="3" id="KW-1185">Reference proteome</keyword>
<proteinExistence type="predicted"/>
<name>A0ABV0IM61_9MICC</name>
<dbReference type="EMBL" id="JBDXMX010000013">
    <property type="protein sequence ID" value="MEO9249251.1"/>
    <property type="molecule type" value="Genomic_DNA"/>
</dbReference>
<gene>
    <name evidence="2" type="ORF">ABDK96_16330</name>
</gene>
<organism evidence="2 3">
    <name type="scientific">Citricoccus nitrophenolicus</name>
    <dbReference type="NCBI Taxonomy" id="863575"/>
    <lineage>
        <taxon>Bacteria</taxon>
        <taxon>Bacillati</taxon>
        <taxon>Actinomycetota</taxon>
        <taxon>Actinomycetes</taxon>
        <taxon>Micrococcales</taxon>
        <taxon>Micrococcaceae</taxon>
        <taxon>Citricoccus</taxon>
    </lineage>
</organism>
<dbReference type="RefSeq" id="WP_347922087.1">
    <property type="nucleotide sequence ID" value="NZ_JBDXMX010000013.1"/>
</dbReference>
<evidence type="ECO:0000313" key="3">
    <source>
        <dbReference type="Proteomes" id="UP001484097"/>
    </source>
</evidence>
<evidence type="ECO:0000313" key="2">
    <source>
        <dbReference type="EMBL" id="MEO9249251.1"/>
    </source>
</evidence>
<dbReference type="Proteomes" id="UP001484097">
    <property type="component" value="Unassembled WGS sequence"/>
</dbReference>
<protein>
    <submittedName>
        <fullName evidence="2">Uncharacterized protein</fullName>
    </submittedName>
</protein>